<gene>
    <name evidence="6" type="ORF">BEMITA_LOCUS3740</name>
</gene>
<dbReference type="GO" id="GO:0010494">
    <property type="term" value="C:cytoplasmic stress granule"/>
    <property type="evidence" value="ECO:0007669"/>
    <property type="project" value="UniProtKB-SubCell"/>
</dbReference>
<name>A0A9P0F1I3_BEMTA</name>
<reference evidence="6" key="1">
    <citation type="submission" date="2021-12" db="EMBL/GenBank/DDBJ databases">
        <authorList>
            <person name="King R."/>
        </authorList>
    </citation>
    <scope>NUCLEOTIDE SEQUENCE</scope>
</reference>
<dbReference type="GO" id="GO:0005634">
    <property type="term" value="C:nucleus"/>
    <property type="evidence" value="ECO:0007669"/>
    <property type="project" value="UniProtKB-SubCell"/>
</dbReference>
<evidence type="ECO:0000256" key="1">
    <source>
        <dbReference type="ARBA" id="ARBA00004123"/>
    </source>
</evidence>
<dbReference type="Pfam" id="PF14799">
    <property type="entry name" value="FAM195"/>
    <property type="match status" value="1"/>
</dbReference>
<accession>A0A9P0F1I3</accession>
<keyword evidence="4" id="KW-0963">Cytoplasm</keyword>
<evidence type="ECO:0000256" key="2">
    <source>
        <dbReference type="ARBA" id="ARBA00004210"/>
    </source>
</evidence>
<proteinExistence type="inferred from homology"/>
<evidence type="ECO:0000256" key="5">
    <source>
        <dbReference type="ARBA" id="ARBA00023242"/>
    </source>
</evidence>
<evidence type="ECO:0000256" key="3">
    <source>
        <dbReference type="ARBA" id="ARBA00010821"/>
    </source>
</evidence>
<organism evidence="6 7">
    <name type="scientific">Bemisia tabaci</name>
    <name type="common">Sweetpotato whitefly</name>
    <name type="synonym">Aleurodes tabaci</name>
    <dbReference type="NCBI Taxonomy" id="7038"/>
    <lineage>
        <taxon>Eukaryota</taxon>
        <taxon>Metazoa</taxon>
        <taxon>Ecdysozoa</taxon>
        <taxon>Arthropoda</taxon>
        <taxon>Hexapoda</taxon>
        <taxon>Insecta</taxon>
        <taxon>Pterygota</taxon>
        <taxon>Neoptera</taxon>
        <taxon>Paraneoptera</taxon>
        <taxon>Hemiptera</taxon>
        <taxon>Sternorrhyncha</taxon>
        <taxon>Aleyrodoidea</taxon>
        <taxon>Aleyrodidae</taxon>
        <taxon>Aleyrodinae</taxon>
        <taxon>Bemisia</taxon>
    </lineage>
</organism>
<dbReference type="AlphaFoldDB" id="A0A9P0F1I3"/>
<comment type="subcellular location">
    <subcellularLocation>
        <location evidence="2">Cytoplasm</location>
        <location evidence="2">Stress granule</location>
    </subcellularLocation>
    <subcellularLocation>
        <location evidence="1">Nucleus</location>
    </subcellularLocation>
</comment>
<evidence type="ECO:0000313" key="6">
    <source>
        <dbReference type="EMBL" id="CAH0384411.1"/>
    </source>
</evidence>
<protein>
    <submittedName>
        <fullName evidence="6">Uncharacterized protein</fullName>
    </submittedName>
</protein>
<dbReference type="Proteomes" id="UP001152759">
    <property type="component" value="Chromosome 2"/>
</dbReference>
<keyword evidence="7" id="KW-1185">Reference proteome</keyword>
<evidence type="ECO:0000256" key="4">
    <source>
        <dbReference type="ARBA" id="ARBA00022490"/>
    </source>
</evidence>
<keyword evidence="5" id="KW-0539">Nucleus</keyword>
<comment type="similarity">
    <text evidence="3">Belongs to the MCRIP family.</text>
</comment>
<dbReference type="EMBL" id="OU963863">
    <property type="protein sequence ID" value="CAH0384411.1"/>
    <property type="molecule type" value="Genomic_DNA"/>
</dbReference>
<dbReference type="InterPro" id="IPR029428">
    <property type="entry name" value="MCRIP"/>
</dbReference>
<sequence>MQNVNGQKSGVIPRNNVTMRDSSHIPVSQHDDLIQFMFDSWNKVFCEQQANGQERINVSYYSEDEVNSQLKDFIPVDLEALKNRQIIHHNLSQHA</sequence>
<evidence type="ECO:0000313" key="7">
    <source>
        <dbReference type="Proteomes" id="UP001152759"/>
    </source>
</evidence>